<evidence type="ECO:0000313" key="2">
    <source>
        <dbReference type="EMBL" id="ACX33964.1"/>
    </source>
</evidence>
<name>D3W8L5_9BACT</name>
<keyword evidence="2" id="KW-0808">Transferase</keyword>
<dbReference type="SUPFAM" id="SSF53335">
    <property type="entry name" value="S-adenosyl-L-methionine-dependent methyltransferases"/>
    <property type="match status" value="1"/>
</dbReference>
<dbReference type="InterPro" id="IPR013217">
    <property type="entry name" value="Methyltransf_12"/>
</dbReference>
<keyword evidence="2" id="KW-0489">Methyltransferase</keyword>
<evidence type="ECO:0000259" key="1">
    <source>
        <dbReference type="Pfam" id="PF08242"/>
    </source>
</evidence>
<accession>D3W8L5</accession>
<proteinExistence type="predicted"/>
<dbReference type="Pfam" id="PF08242">
    <property type="entry name" value="Methyltransf_12"/>
    <property type="match status" value="1"/>
</dbReference>
<dbReference type="InterPro" id="IPR029063">
    <property type="entry name" value="SAM-dependent_MTases_sf"/>
</dbReference>
<feature type="domain" description="Methyltransferase type 12" evidence="1">
    <location>
        <begin position="43"/>
        <end position="137"/>
    </location>
</feature>
<sequence length="181" mass="19668">MLACKSPVSDGEDPVARASYDRYRQPERLVAALGLVRGQRVADVGAGRGYLTFRLADAVGPEGRVVATDIDDAVLDQLRAHTPKRPNVVIRRVTANDPGLEPAAYDFILLAEVDHYLPDRVEFLTKLRPALAPGGRVAVTNRSLFRAPLVAAAHRAGYIVSGEVTDLPAHFLVFLEFEGAR</sequence>
<dbReference type="GO" id="GO:0032259">
    <property type="term" value="P:methylation"/>
    <property type="evidence" value="ECO:0007669"/>
    <property type="project" value="UniProtKB-KW"/>
</dbReference>
<reference evidence="2" key="1">
    <citation type="journal article" date="2010" name="Appl. Environ. Microbiol.">
        <title>Expanding small-molecule functional metagenomics through parallel screening of broad-host-range cosmid environmental DNA libraries in diverse proteobacteria.</title>
        <authorList>
            <person name="Craig J.W."/>
            <person name="Chang F.Y."/>
            <person name="Kim J.H."/>
            <person name="Obiajulu S.C."/>
            <person name="Brady S.F."/>
        </authorList>
    </citation>
    <scope>NUCLEOTIDE SEQUENCE</scope>
</reference>
<protein>
    <submittedName>
        <fullName evidence="2">Putative SAM-dependent methyltransferase type 11</fullName>
    </submittedName>
</protein>
<organism evidence="2">
    <name type="scientific">uncultured bacterium RM35</name>
    <dbReference type="NCBI Taxonomy" id="672207"/>
    <lineage>
        <taxon>Bacteria</taxon>
        <taxon>environmental samples</taxon>
    </lineage>
</organism>
<dbReference type="EMBL" id="GQ869385">
    <property type="protein sequence ID" value="ACX33964.1"/>
    <property type="molecule type" value="Genomic_DNA"/>
</dbReference>
<dbReference type="Gene3D" id="3.40.50.150">
    <property type="entry name" value="Vaccinia Virus protein VP39"/>
    <property type="match status" value="1"/>
</dbReference>
<dbReference type="GO" id="GO:0008168">
    <property type="term" value="F:methyltransferase activity"/>
    <property type="evidence" value="ECO:0007669"/>
    <property type="project" value="UniProtKB-KW"/>
</dbReference>
<dbReference type="CDD" id="cd02440">
    <property type="entry name" value="AdoMet_MTases"/>
    <property type="match status" value="1"/>
</dbReference>
<dbReference type="PANTHER" id="PTHR43861">
    <property type="entry name" value="TRANS-ACONITATE 2-METHYLTRANSFERASE-RELATED"/>
    <property type="match status" value="1"/>
</dbReference>
<dbReference type="AlphaFoldDB" id="D3W8L5"/>